<gene>
    <name evidence="1" type="ORF">I41_25530</name>
</gene>
<protein>
    <recommendedName>
        <fullName evidence="3">Dockerin domain-containing protein</fullName>
    </recommendedName>
</protein>
<reference evidence="1 2" key="1">
    <citation type="submission" date="2019-02" db="EMBL/GenBank/DDBJ databases">
        <title>Deep-cultivation of Planctomycetes and their phenomic and genomic characterization uncovers novel biology.</title>
        <authorList>
            <person name="Wiegand S."/>
            <person name="Jogler M."/>
            <person name="Boedeker C."/>
            <person name="Pinto D."/>
            <person name="Vollmers J."/>
            <person name="Rivas-Marin E."/>
            <person name="Kohn T."/>
            <person name="Peeters S.H."/>
            <person name="Heuer A."/>
            <person name="Rast P."/>
            <person name="Oberbeckmann S."/>
            <person name="Bunk B."/>
            <person name="Jeske O."/>
            <person name="Meyerdierks A."/>
            <person name="Storesund J.E."/>
            <person name="Kallscheuer N."/>
            <person name="Luecker S."/>
            <person name="Lage O.M."/>
            <person name="Pohl T."/>
            <person name="Merkel B.J."/>
            <person name="Hornburger P."/>
            <person name="Mueller R.-W."/>
            <person name="Bruemmer F."/>
            <person name="Labrenz M."/>
            <person name="Spormann A.M."/>
            <person name="Op den Camp H."/>
            <person name="Overmann J."/>
            <person name="Amann R."/>
            <person name="Jetten M.S.M."/>
            <person name="Mascher T."/>
            <person name="Medema M.H."/>
            <person name="Devos D.P."/>
            <person name="Kaster A.-K."/>
            <person name="Ovreas L."/>
            <person name="Rohde M."/>
            <person name="Galperin M.Y."/>
            <person name="Jogler C."/>
        </authorList>
    </citation>
    <scope>NUCLEOTIDE SEQUENCE [LARGE SCALE GENOMIC DNA]</scope>
    <source>
        <strain evidence="1 2">I41</strain>
    </source>
</reference>
<dbReference type="Pfam" id="PF00404">
    <property type="entry name" value="Dockerin_1"/>
    <property type="match status" value="1"/>
</dbReference>
<dbReference type="Proteomes" id="UP000317909">
    <property type="component" value="Chromosome"/>
</dbReference>
<evidence type="ECO:0000313" key="1">
    <source>
        <dbReference type="EMBL" id="QDT73364.1"/>
    </source>
</evidence>
<proteinExistence type="predicted"/>
<name>A0A517TYB3_9BACT</name>
<accession>A0A517TYB3</accession>
<dbReference type="InterPro" id="IPR002105">
    <property type="entry name" value="Dockerin_1_rpt"/>
</dbReference>
<dbReference type="GO" id="GO:0000272">
    <property type="term" value="P:polysaccharide catabolic process"/>
    <property type="evidence" value="ECO:0007669"/>
    <property type="project" value="InterPro"/>
</dbReference>
<dbReference type="AlphaFoldDB" id="A0A517TYB3"/>
<organism evidence="1 2">
    <name type="scientific">Lacipirellula limnantheis</name>
    <dbReference type="NCBI Taxonomy" id="2528024"/>
    <lineage>
        <taxon>Bacteria</taxon>
        <taxon>Pseudomonadati</taxon>
        <taxon>Planctomycetota</taxon>
        <taxon>Planctomycetia</taxon>
        <taxon>Pirellulales</taxon>
        <taxon>Lacipirellulaceae</taxon>
        <taxon>Lacipirellula</taxon>
    </lineage>
</organism>
<dbReference type="Gene3D" id="1.10.1330.10">
    <property type="entry name" value="Dockerin domain"/>
    <property type="match status" value="1"/>
</dbReference>
<dbReference type="SUPFAM" id="SSF63446">
    <property type="entry name" value="Type I dockerin domain"/>
    <property type="match status" value="1"/>
</dbReference>
<dbReference type="InterPro" id="IPR036439">
    <property type="entry name" value="Dockerin_dom_sf"/>
</dbReference>
<dbReference type="KEGG" id="llh:I41_25530"/>
<dbReference type="EMBL" id="CP036339">
    <property type="protein sequence ID" value="QDT73364.1"/>
    <property type="molecule type" value="Genomic_DNA"/>
</dbReference>
<evidence type="ECO:0000313" key="2">
    <source>
        <dbReference type="Proteomes" id="UP000317909"/>
    </source>
</evidence>
<dbReference type="GO" id="GO:0004553">
    <property type="term" value="F:hydrolase activity, hydrolyzing O-glycosyl compounds"/>
    <property type="evidence" value="ECO:0007669"/>
    <property type="project" value="InterPro"/>
</dbReference>
<evidence type="ECO:0008006" key="3">
    <source>
        <dbReference type="Google" id="ProtNLM"/>
    </source>
</evidence>
<sequence>MKAATGSQIAARQSNLPCFVYDEVSDVRAGAQSSKAEQTPKMARISIAVAALMSSAFCVSIAQLSSAGQFAGADVINTAAAASVAGTTDLPGAAPIIYEQLGGVSSPTSVTASGPLKSDQLTGQVSATLRSHVLPTTAGAIGFVETFAVSGGLAGSPSALNMNLVADQLFLPSQNGVDNAFYAETQLRFRAVIAPGDSIKYSVTHSVSKISEIYTFSQQGTINAAGETIIVIDDLIPQPEAVAWTGPDQTQTFRQAVGLNIQIFSNSASTTRVEDVQLIAALETSPAVHEVLGPVGDFDGNLKVDGADFLAWQRQFGSAVIPLSGADANGDGLVNQADLVLWKSHASAIPSSEVTVLSVPEPSSACLLTVAATSILAGRRRRRAKF</sequence>
<keyword evidence="2" id="KW-1185">Reference proteome</keyword>